<evidence type="ECO:0000313" key="9">
    <source>
        <dbReference type="Ensembl" id="ENSLACP00000008600.1"/>
    </source>
</evidence>
<protein>
    <recommendedName>
        <fullName evidence="8">G-protein coupled receptors family 1 profile domain-containing protein</fullName>
    </recommendedName>
</protein>
<dbReference type="Pfam" id="PF13853">
    <property type="entry name" value="7tm_4"/>
    <property type="match status" value="2"/>
</dbReference>
<dbReference type="InterPro" id="IPR000276">
    <property type="entry name" value="GPCR_Rhodpsn"/>
</dbReference>
<accession>H3AG29</accession>
<dbReference type="InterPro" id="IPR017452">
    <property type="entry name" value="GPCR_Rhodpsn_7TM"/>
</dbReference>
<dbReference type="AlphaFoldDB" id="H3AG29"/>
<dbReference type="Proteomes" id="UP000008672">
    <property type="component" value="Unassembled WGS sequence"/>
</dbReference>
<dbReference type="InterPro" id="IPR000725">
    <property type="entry name" value="Olfact_rcpt"/>
</dbReference>
<dbReference type="GeneTree" id="ENSGT01030000234640"/>
<dbReference type="EMBL" id="AFYH01210823">
    <property type="status" value="NOT_ANNOTATED_CDS"/>
    <property type="molecule type" value="Genomic_DNA"/>
</dbReference>
<evidence type="ECO:0000256" key="5">
    <source>
        <dbReference type="ARBA" id="ARBA00023224"/>
    </source>
</evidence>
<feature type="transmembrane region" description="Helical" evidence="7">
    <location>
        <begin position="430"/>
        <end position="451"/>
    </location>
</feature>
<dbReference type="GO" id="GO:0005549">
    <property type="term" value="F:odorant binding"/>
    <property type="evidence" value="ECO:0007669"/>
    <property type="project" value="TreeGrafter"/>
</dbReference>
<evidence type="ECO:0000256" key="1">
    <source>
        <dbReference type="ARBA" id="ARBA00004141"/>
    </source>
</evidence>
<dbReference type="PRINTS" id="PR00237">
    <property type="entry name" value="GPCRRHODOPSN"/>
</dbReference>
<keyword evidence="6" id="KW-0675">Receptor</keyword>
<feature type="transmembrane region" description="Helical" evidence="7">
    <location>
        <begin position="559"/>
        <end position="580"/>
    </location>
</feature>
<feature type="transmembrane region" description="Helical" evidence="7">
    <location>
        <begin position="485"/>
        <end position="509"/>
    </location>
</feature>
<evidence type="ECO:0000256" key="6">
    <source>
        <dbReference type="RuleBase" id="RU000688"/>
    </source>
</evidence>
<dbReference type="PROSITE" id="PS00237">
    <property type="entry name" value="G_PROTEIN_RECEP_F1_1"/>
    <property type="match status" value="1"/>
</dbReference>
<dbReference type="Gene3D" id="1.20.1070.10">
    <property type="entry name" value="Rhodopsin 7-helix transmembrane proteins"/>
    <property type="match status" value="2"/>
</dbReference>
<dbReference type="SUPFAM" id="SSF81321">
    <property type="entry name" value="Family A G protein-coupled receptor-like"/>
    <property type="match status" value="2"/>
</dbReference>
<comment type="similarity">
    <text evidence="6">Belongs to the G-protein coupled receptor 1 family.</text>
</comment>
<dbReference type="PANTHER" id="PTHR26451:SF345">
    <property type="entry name" value="OLFACTORY RECEPTOR"/>
    <property type="match status" value="1"/>
</dbReference>
<dbReference type="EMBL" id="AFYH01210826">
    <property type="status" value="NOT_ANNOTATED_CDS"/>
    <property type="molecule type" value="Genomic_DNA"/>
</dbReference>
<keyword evidence="4 7" id="KW-0472">Membrane</keyword>
<dbReference type="PANTHER" id="PTHR26451">
    <property type="entry name" value="G_PROTEIN_RECEP_F1_2 DOMAIN-CONTAINING PROTEIN"/>
    <property type="match status" value="1"/>
</dbReference>
<feature type="transmembrane region" description="Helical" evidence="7">
    <location>
        <begin position="28"/>
        <end position="54"/>
    </location>
</feature>
<dbReference type="FunCoup" id="H3AG29">
    <property type="interactions" value="199"/>
</dbReference>
<dbReference type="InParanoid" id="H3AG29"/>
<feature type="transmembrane region" description="Helical" evidence="7">
    <location>
        <begin position="321"/>
        <end position="340"/>
    </location>
</feature>
<feature type="transmembrane region" description="Helical" evidence="7">
    <location>
        <begin position="199"/>
        <end position="221"/>
    </location>
</feature>
<feature type="transmembrane region" description="Helical" evidence="7">
    <location>
        <begin position="387"/>
        <end position="409"/>
    </location>
</feature>
<dbReference type="EMBL" id="AFYH01210825">
    <property type="status" value="NOT_ANNOTATED_CDS"/>
    <property type="molecule type" value="Genomic_DNA"/>
</dbReference>
<dbReference type="eggNOG" id="ENOG502QVH7">
    <property type="taxonomic scope" value="Eukaryota"/>
</dbReference>
<evidence type="ECO:0000256" key="2">
    <source>
        <dbReference type="ARBA" id="ARBA00022692"/>
    </source>
</evidence>
<keyword evidence="3 7" id="KW-1133">Transmembrane helix</keyword>
<comment type="subcellular location">
    <subcellularLocation>
        <location evidence="1">Membrane</location>
        <topology evidence="1">Multi-pass membrane protein</topology>
    </subcellularLocation>
</comment>
<feature type="transmembrane region" description="Helical" evidence="7">
    <location>
        <begin position="529"/>
        <end position="547"/>
    </location>
</feature>
<dbReference type="EMBL" id="AFYH01210822">
    <property type="status" value="NOT_ANNOTATED_CDS"/>
    <property type="molecule type" value="Genomic_DNA"/>
</dbReference>
<proteinExistence type="inferred from homology"/>
<reference evidence="9" key="2">
    <citation type="submission" date="2025-08" db="UniProtKB">
        <authorList>
            <consortium name="Ensembl"/>
        </authorList>
    </citation>
    <scope>IDENTIFICATION</scope>
</reference>
<dbReference type="Ensembl" id="ENSLACT00000008668.1">
    <property type="protein sequence ID" value="ENSLACP00000008600.1"/>
    <property type="gene ID" value="ENSLACG00000007602.1"/>
</dbReference>
<feature type="transmembrane region" description="Helical" evidence="7">
    <location>
        <begin position="242"/>
        <end position="261"/>
    </location>
</feature>
<dbReference type="PROSITE" id="PS50262">
    <property type="entry name" value="G_PROTEIN_RECEP_F1_2"/>
    <property type="match status" value="2"/>
</dbReference>
<name>H3AG29_LATCH</name>
<keyword evidence="5 6" id="KW-0807">Transducer</keyword>
<reference evidence="9" key="3">
    <citation type="submission" date="2025-09" db="UniProtKB">
        <authorList>
            <consortium name="Ensembl"/>
        </authorList>
    </citation>
    <scope>IDENTIFICATION</scope>
</reference>
<feature type="domain" description="G-protein coupled receptors family 1 profile" evidence="8">
    <location>
        <begin position="44"/>
        <end position="250"/>
    </location>
</feature>
<feature type="transmembrane region" description="Helical" evidence="7">
    <location>
        <begin position="347"/>
        <end position="367"/>
    </location>
</feature>
<dbReference type="EMBL" id="AFYH01210824">
    <property type="status" value="NOT_ANNOTATED_CDS"/>
    <property type="molecule type" value="Genomic_DNA"/>
</dbReference>
<feature type="transmembrane region" description="Helical" evidence="7">
    <location>
        <begin position="144"/>
        <end position="167"/>
    </location>
</feature>
<reference evidence="10" key="1">
    <citation type="submission" date="2011-08" db="EMBL/GenBank/DDBJ databases">
        <title>The draft genome of Latimeria chalumnae.</title>
        <authorList>
            <person name="Di Palma F."/>
            <person name="Alfoldi J."/>
            <person name="Johnson J."/>
            <person name="Berlin A."/>
            <person name="Gnerre S."/>
            <person name="Jaffe D."/>
            <person name="MacCallum I."/>
            <person name="Young S."/>
            <person name="Walker B.J."/>
            <person name="Lander E."/>
            <person name="Lindblad-Toh K."/>
        </authorList>
    </citation>
    <scope>NUCLEOTIDE SEQUENCE [LARGE SCALE GENOMIC DNA]</scope>
    <source>
        <strain evidence="10">Wild caught</strain>
    </source>
</reference>
<dbReference type="OMA" id="ICWFWPS"/>
<evidence type="ECO:0000259" key="8">
    <source>
        <dbReference type="PROSITE" id="PS50262"/>
    </source>
</evidence>
<dbReference type="PRINTS" id="PR00245">
    <property type="entry name" value="OLFACTORYR"/>
</dbReference>
<sequence>MQDRKMEGAHNGSMFILSGFGKMDTFTYFYFACSLILFLATVFVNILLIAVIILEESLHEPMYICLSNLSVNELFGSSSLLPHLMANLLSETKTISYTGCFIQIFCLYNYGNVEAIILTVMAYDRYVAICNPLRYFTMMTKEKVYKLLTTAWLYSFFLILIIVALSLRLPLCGSTIEKLYCDNVSIIKLSCVDTSVNNIYGLFTIVVHFGIPLTIIIYSYIQILKVCLKISKEARARAFHTCGTHLLTFFSFIIGALFVLLGNRVNSKAVPSFVTVILSLEFLSGKLICPPGSSALGPMEPVTSPLWRREVLSQWVEFPNLLTYIAIVSANLLLMIIIVLEESLHEPMYILIGNLAANGLYGSTAFFPKLLANLVTEAPTISRTGCLIQIFFIHTNAGLEIFLLALMAYDRYMSICNPLRYTSVMTNSNLRKLIAAAWLFPICVFSVHFYLTLRLPLCGFIVQKIYCDNWSVVKLSCVDTFLNNIFGIFVTVLLLGVPLALILISYLLIIKVSIRASKDAQSKAMKTCATHLLAFLVFIFTFLFEVIQHRYNTRNIPYFIRIYMSVQYIIIPPLLNPIIYGVKTQEIRTRVTKLLKRKIS</sequence>
<keyword evidence="6" id="KW-0297">G-protein coupled receptor</keyword>
<dbReference type="HOGENOM" id="CLU_012526_7_0_1"/>
<dbReference type="GO" id="GO:0004930">
    <property type="term" value="F:G protein-coupled receptor activity"/>
    <property type="evidence" value="ECO:0007669"/>
    <property type="project" value="UniProtKB-KW"/>
</dbReference>
<evidence type="ECO:0000256" key="3">
    <source>
        <dbReference type="ARBA" id="ARBA00022989"/>
    </source>
</evidence>
<keyword evidence="10" id="KW-1185">Reference proteome</keyword>
<organism evidence="9 10">
    <name type="scientific">Latimeria chalumnae</name>
    <name type="common">Coelacanth</name>
    <dbReference type="NCBI Taxonomy" id="7897"/>
    <lineage>
        <taxon>Eukaryota</taxon>
        <taxon>Metazoa</taxon>
        <taxon>Chordata</taxon>
        <taxon>Craniata</taxon>
        <taxon>Vertebrata</taxon>
        <taxon>Euteleostomi</taxon>
        <taxon>Coelacanthiformes</taxon>
        <taxon>Coelacanthidae</taxon>
        <taxon>Latimeria</taxon>
    </lineage>
</organism>
<dbReference type="GO" id="GO:0004984">
    <property type="term" value="F:olfactory receptor activity"/>
    <property type="evidence" value="ECO:0007669"/>
    <property type="project" value="InterPro"/>
</dbReference>
<evidence type="ECO:0000256" key="4">
    <source>
        <dbReference type="ARBA" id="ARBA00023136"/>
    </source>
</evidence>
<evidence type="ECO:0000313" key="10">
    <source>
        <dbReference type="Proteomes" id="UP000008672"/>
    </source>
</evidence>
<evidence type="ECO:0000256" key="7">
    <source>
        <dbReference type="SAM" id="Phobius"/>
    </source>
</evidence>
<dbReference type="InterPro" id="IPR052921">
    <property type="entry name" value="GPCR1_Superfamily_Member"/>
</dbReference>
<dbReference type="GO" id="GO:0005886">
    <property type="term" value="C:plasma membrane"/>
    <property type="evidence" value="ECO:0007669"/>
    <property type="project" value="UniProtKB-SubCell"/>
</dbReference>
<keyword evidence="2 6" id="KW-0812">Transmembrane</keyword>
<feature type="domain" description="G-protein coupled receptors family 1 profile" evidence="8">
    <location>
        <begin position="330"/>
        <end position="580"/>
    </location>
</feature>